<protein>
    <submittedName>
        <fullName evidence="2">Putative metal-binding integral membrane protein</fullName>
    </submittedName>
</protein>
<feature type="transmembrane region" description="Helical" evidence="1">
    <location>
        <begin position="215"/>
        <end position="235"/>
    </location>
</feature>
<dbReference type="Proteomes" id="UP000048908">
    <property type="component" value="Unassembled WGS sequence"/>
</dbReference>
<dbReference type="RefSeq" id="WP_306455465.1">
    <property type="nucleotide sequence ID" value="NZ_CXPG01000017.1"/>
</dbReference>
<sequence>MRHLARMTAPHWLALYGTLVAAWVAVWLMAAPVEWGTALRDLCLTPGAALGPGGALAMWLIMSAAMMLPTALPAFATHDDIADSQGTGGGARLVAGYGLVWVGFSALAAVAQMALGHLGVAREAWLAPVLLTLAGAYQFSALKDACLSKCRQPLTFFMGHWSEGPLRMGLRLGAVCLGCCWALMALGLIGGAMSLGFMALATALMVLEKLSRGVLVPRAIGLGCLVGAGFLIGGMT</sequence>
<dbReference type="Pfam" id="PF09948">
    <property type="entry name" value="PpoB2"/>
    <property type="match status" value="1"/>
</dbReference>
<accession>A0A0M6XP64</accession>
<keyword evidence="1" id="KW-0472">Membrane</keyword>
<feature type="transmembrane region" description="Helical" evidence="1">
    <location>
        <begin position="12"/>
        <end position="30"/>
    </location>
</feature>
<organism evidence="2 3">
    <name type="scientific">Jannaschia rubra</name>
    <dbReference type="NCBI Taxonomy" id="282197"/>
    <lineage>
        <taxon>Bacteria</taxon>
        <taxon>Pseudomonadati</taxon>
        <taxon>Pseudomonadota</taxon>
        <taxon>Alphaproteobacteria</taxon>
        <taxon>Rhodobacterales</taxon>
        <taxon>Roseobacteraceae</taxon>
        <taxon>Jannaschia</taxon>
    </lineage>
</organism>
<keyword evidence="1" id="KW-0812">Transmembrane</keyword>
<dbReference type="AlphaFoldDB" id="A0A0M6XP64"/>
<gene>
    <name evidence="2" type="ORF">JAN5088_01735</name>
</gene>
<keyword evidence="3" id="KW-1185">Reference proteome</keyword>
<feature type="transmembrane region" description="Helical" evidence="1">
    <location>
        <begin position="124"/>
        <end position="142"/>
    </location>
</feature>
<reference evidence="2 3" key="1">
    <citation type="submission" date="2015-07" db="EMBL/GenBank/DDBJ databases">
        <authorList>
            <person name="Noorani M."/>
        </authorList>
    </citation>
    <scope>NUCLEOTIDE SEQUENCE [LARGE SCALE GENOMIC DNA]</scope>
    <source>
        <strain evidence="2 3">CECT 5088</strain>
    </source>
</reference>
<feature type="transmembrane region" description="Helical" evidence="1">
    <location>
        <begin position="93"/>
        <end position="118"/>
    </location>
</feature>
<feature type="transmembrane region" description="Helical" evidence="1">
    <location>
        <begin position="172"/>
        <end position="195"/>
    </location>
</feature>
<dbReference type="InterPro" id="IPR018688">
    <property type="entry name" value="PpoB2-like"/>
</dbReference>
<keyword evidence="1" id="KW-1133">Transmembrane helix</keyword>
<dbReference type="EMBL" id="CXPG01000017">
    <property type="protein sequence ID" value="CTQ32960.1"/>
    <property type="molecule type" value="Genomic_DNA"/>
</dbReference>
<evidence type="ECO:0000313" key="3">
    <source>
        <dbReference type="Proteomes" id="UP000048908"/>
    </source>
</evidence>
<evidence type="ECO:0000313" key="2">
    <source>
        <dbReference type="EMBL" id="CTQ32960.1"/>
    </source>
</evidence>
<proteinExistence type="predicted"/>
<name>A0A0M6XP64_9RHOB</name>
<dbReference type="STRING" id="282197.SAMN04488517_10794"/>
<feature type="transmembrane region" description="Helical" evidence="1">
    <location>
        <begin position="50"/>
        <end position="72"/>
    </location>
</feature>
<evidence type="ECO:0000256" key="1">
    <source>
        <dbReference type="SAM" id="Phobius"/>
    </source>
</evidence>